<dbReference type="Gene3D" id="3.30.420.10">
    <property type="entry name" value="Ribonuclease H-like superfamily/Ribonuclease H"/>
    <property type="match status" value="1"/>
</dbReference>
<dbReference type="InterPro" id="IPR001584">
    <property type="entry name" value="Integrase_cat-core"/>
</dbReference>
<accession>A0A438K1P8</accession>
<evidence type="ECO:0000256" key="3">
    <source>
        <dbReference type="SAM" id="MobiDB-lite"/>
    </source>
</evidence>
<dbReference type="InterPro" id="IPR054722">
    <property type="entry name" value="PolX-like_BBD"/>
</dbReference>
<dbReference type="SUPFAM" id="SSF57756">
    <property type="entry name" value="Retrovirus zinc finger-like domains"/>
    <property type="match status" value="1"/>
</dbReference>
<dbReference type="SUPFAM" id="SSF56672">
    <property type="entry name" value="DNA/RNA polymerases"/>
    <property type="match status" value="1"/>
</dbReference>
<evidence type="ECO:0000259" key="5">
    <source>
        <dbReference type="PROSITE" id="PS50994"/>
    </source>
</evidence>
<organism evidence="6 7">
    <name type="scientific">Vitis vinifera</name>
    <name type="common">Grape</name>
    <dbReference type="NCBI Taxonomy" id="29760"/>
    <lineage>
        <taxon>Eukaryota</taxon>
        <taxon>Viridiplantae</taxon>
        <taxon>Streptophyta</taxon>
        <taxon>Embryophyta</taxon>
        <taxon>Tracheophyta</taxon>
        <taxon>Spermatophyta</taxon>
        <taxon>Magnoliopsida</taxon>
        <taxon>eudicotyledons</taxon>
        <taxon>Gunneridae</taxon>
        <taxon>Pentapetalae</taxon>
        <taxon>rosids</taxon>
        <taxon>Vitales</taxon>
        <taxon>Vitaceae</taxon>
        <taxon>Viteae</taxon>
        <taxon>Vitis</taxon>
    </lineage>
</organism>
<dbReference type="CDD" id="cd09272">
    <property type="entry name" value="RNase_HI_RT_Ty1"/>
    <property type="match status" value="1"/>
</dbReference>
<dbReference type="InterPro" id="IPR057670">
    <property type="entry name" value="SH3_retrovirus"/>
</dbReference>
<dbReference type="Pfam" id="PF25597">
    <property type="entry name" value="SH3_retrovirus"/>
    <property type="match status" value="1"/>
</dbReference>
<dbReference type="Pfam" id="PF00098">
    <property type="entry name" value="zf-CCHC"/>
    <property type="match status" value="1"/>
</dbReference>
<keyword evidence="2" id="KW-0862">Zinc</keyword>
<dbReference type="InterPro" id="IPR036875">
    <property type="entry name" value="Znf_CCHC_sf"/>
</dbReference>
<feature type="domain" description="CCHC-type" evidence="4">
    <location>
        <begin position="279"/>
        <end position="294"/>
    </location>
</feature>
<dbReference type="InterPro" id="IPR036397">
    <property type="entry name" value="RNaseH_sf"/>
</dbReference>
<keyword evidence="2" id="KW-0479">Metal-binding</keyword>
<keyword evidence="2" id="KW-0863">Zinc-finger</keyword>
<keyword evidence="1" id="KW-0378">Hydrolase</keyword>
<dbReference type="Proteomes" id="UP000288805">
    <property type="component" value="Unassembled WGS sequence"/>
</dbReference>
<dbReference type="PROSITE" id="PS50994">
    <property type="entry name" value="INTEGRASE"/>
    <property type="match status" value="1"/>
</dbReference>
<dbReference type="GO" id="GO:0004190">
    <property type="term" value="F:aspartic-type endopeptidase activity"/>
    <property type="evidence" value="ECO:0007669"/>
    <property type="project" value="UniProtKB-KW"/>
</dbReference>
<dbReference type="Pfam" id="PF00665">
    <property type="entry name" value="rve"/>
    <property type="match status" value="1"/>
</dbReference>
<evidence type="ECO:0000259" key="4">
    <source>
        <dbReference type="PROSITE" id="PS50158"/>
    </source>
</evidence>
<dbReference type="InterPro" id="IPR013103">
    <property type="entry name" value="RVT_2"/>
</dbReference>
<dbReference type="Pfam" id="PF22936">
    <property type="entry name" value="Pol_BBD"/>
    <property type="match status" value="1"/>
</dbReference>
<dbReference type="InterPro" id="IPR043502">
    <property type="entry name" value="DNA/RNA_pol_sf"/>
</dbReference>
<keyword evidence="1" id="KW-0645">Protease</keyword>
<dbReference type="PROSITE" id="PS50158">
    <property type="entry name" value="ZF_CCHC"/>
    <property type="match status" value="1"/>
</dbReference>
<sequence length="1437" mass="163556">MTTESDNVVVTELAPVATPTVAQVPAMPTAVPISVSPGEKPEKFSGLNFKRWQQKMLFYLTTLNLARFLTEDAPKLKEDEHDIQVISAIDAWKHSDFLCRNYVMNGLADSLYNVYSDKKTAKELWESLDRKYKTEDVGAKKFVVGRFLDYKMVDSKTVVSQVQELQVILHEIHAEGMMLSETFQVAAIIEKLPPAWKDFKNYLKHKRKEMSIEDLIIRLRIEEDNRRSEKKGAHTLNEAKANFVEHGQSSKAKMNNNKGKGSKLGPKGGISKKPKFQGKCFNCGKQGHKSVDCRLPKKNKPKEANVIDDITKNVYDIDLTAVVSEVNLVGSNPKEWWIDTGATRHVCSDKKMFSTFEPIENGEKVFMGNSATSEIKGQGKVILKMTSGKELTLTNVLYVPEIRKNLVSGSLLNNHGFRLVFDSNKVVLSKSGMYVGKGYMSDGMWKLNVMTIIKSNMNKASTSTYMLESSNLWHGRLGHVNYDTLRRLINLNHIPTFQINSNHKCETCVEAKLTRSSFQIVERNTEPLDLIHSDICDLKFVQTRGGNKYFITFVDDSTKYCYVYLLKSKDEAIEKFVLYKTEVENQLNKKIKVLRSDRGGEYESPFVDICAQHGIIHETTAPYSPQSNGVAERKNRTLKEMMNAMLISSSLPQNMWGEAILTANYLLNKVPKKKAEKTPYELWKGRKPSYTYLRMWGCLAKVAVPPPKKVKIGPKTIDCIFIGYAHNSNAYRFLVYESNIPDIHKNTIMESRNASFFEDVFPCKSKEEPSSSKRMLESQDQNEEVEVEPRRSKRVRTEKSFGPDFLTFMLEDEPQTFKEAVNSTESLMWKEAIKSEIDSILQNHTWELVDLPPGCKPLSSKWIFKRKMKVDGSIDKYKARLVIKGYRQTEGLDYFDTYSPVTRINSIRMVLAIAALRNLEIHQMDVKTAFLNGDLDEEIYMEQPEGFSAPGQEKKVCKLVKSLYGLKQAPKQWHEKFDNVMLSHGFKINECDKCVYVKDTEHGYVIVCLYVDDMLIVGSDDKMITSTKNMLNSRFDMKDMGLADVILGIKIKRTSNELILSQSHYVDKILGKFDKDNSGVARTPVDVTLHLSKNKGESVSQVEYSRIIGSLMYLMSCTRPDIAYAVGKLSRYTSNPGAKHWQGIIRVLKYLRFTRDYGLHYTRYPAVLEGYSDANWISNVKDSKSHSGYVFTLGGAAVSWKSSKQTVIARSTMESEFIALDKCGEEAEWLRHFLEDIPRWSKPVPPICIHCDSQSAIGRAQSNMYNGKSRHIRRRHNTIRQLLSTGVISVDYVKSKDNIADPLTKGTVQGHRVYCLASRVNIFLQGKVQRVTPTSPMQNSKSLKKPNSFWLSEPVCVLPSLKSINSGRLSFKIVQKNLGVLSECLRVPSFRVRDRVEQIPVRRSGCRVLLLPFEDRFILGDRRLAILKAPVEKANLF</sequence>
<dbReference type="GO" id="GO:0015074">
    <property type="term" value="P:DNA integration"/>
    <property type="evidence" value="ECO:0007669"/>
    <property type="project" value="InterPro"/>
</dbReference>
<dbReference type="InterPro" id="IPR001878">
    <property type="entry name" value="Znf_CCHC"/>
</dbReference>
<feature type="region of interest" description="Disordered" evidence="3">
    <location>
        <begin position="767"/>
        <end position="791"/>
    </location>
</feature>
<gene>
    <name evidence="6" type="primary">POLX_3292</name>
    <name evidence="6" type="ORF">CK203_007947</name>
</gene>
<proteinExistence type="predicted"/>
<reference evidence="6 7" key="1">
    <citation type="journal article" date="2018" name="PLoS Genet.">
        <title>Population sequencing reveals clonal diversity and ancestral inbreeding in the grapevine cultivar Chardonnay.</title>
        <authorList>
            <person name="Roach M.J."/>
            <person name="Johnson D.L."/>
            <person name="Bohlmann J."/>
            <person name="van Vuuren H.J."/>
            <person name="Jones S.J."/>
            <person name="Pretorius I.S."/>
            <person name="Schmidt S.A."/>
            <person name="Borneman A.R."/>
        </authorList>
    </citation>
    <scope>NUCLEOTIDE SEQUENCE [LARGE SCALE GENOMIC DNA]</scope>
    <source>
        <strain evidence="7">cv. Chardonnay</strain>
        <tissue evidence="6">Leaf</tissue>
    </source>
</reference>
<dbReference type="EMBL" id="QGNW01000019">
    <property type="protein sequence ID" value="RVX15136.1"/>
    <property type="molecule type" value="Genomic_DNA"/>
</dbReference>
<feature type="compositionally biased region" description="Low complexity" evidence="3">
    <location>
        <begin position="249"/>
        <end position="269"/>
    </location>
</feature>
<feature type="region of interest" description="Disordered" evidence="3">
    <location>
        <begin position="247"/>
        <end position="269"/>
    </location>
</feature>
<evidence type="ECO:0000313" key="7">
    <source>
        <dbReference type="Proteomes" id="UP000288805"/>
    </source>
</evidence>
<feature type="compositionally biased region" description="Basic and acidic residues" evidence="3">
    <location>
        <begin position="767"/>
        <end position="777"/>
    </location>
</feature>
<name>A0A438K1P8_VITVI</name>
<dbReference type="SMART" id="SM00343">
    <property type="entry name" value="ZnF_C2HC"/>
    <property type="match status" value="1"/>
</dbReference>
<dbReference type="Pfam" id="PF07727">
    <property type="entry name" value="RVT_2"/>
    <property type="match status" value="1"/>
</dbReference>
<dbReference type="InterPro" id="IPR025724">
    <property type="entry name" value="GAG-pre-integrase_dom"/>
</dbReference>
<dbReference type="PANTHER" id="PTHR47592">
    <property type="entry name" value="PBF68 PROTEIN"/>
    <property type="match status" value="1"/>
</dbReference>
<protein>
    <submittedName>
        <fullName evidence="6">Retrovirus-related Pol polyprotein from transposon TNT 1-94</fullName>
    </submittedName>
</protein>
<dbReference type="InterPro" id="IPR012337">
    <property type="entry name" value="RNaseH-like_sf"/>
</dbReference>
<dbReference type="Pfam" id="PF13976">
    <property type="entry name" value="gag_pre-integrs"/>
    <property type="match status" value="1"/>
</dbReference>
<dbReference type="Pfam" id="PF14223">
    <property type="entry name" value="Retrotran_gag_2"/>
    <property type="match status" value="1"/>
</dbReference>
<feature type="domain" description="Integrase catalytic" evidence="5">
    <location>
        <begin position="523"/>
        <end position="687"/>
    </location>
</feature>
<dbReference type="PANTHER" id="PTHR47592:SF27">
    <property type="entry name" value="OS08G0421700 PROTEIN"/>
    <property type="match status" value="1"/>
</dbReference>
<evidence type="ECO:0000256" key="2">
    <source>
        <dbReference type="PROSITE-ProRule" id="PRU00047"/>
    </source>
</evidence>
<keyword evidence="1" id="KW-0064">Aspartyl protease</keyword>
<dbReference type="SUPFAM" id="SSF53098">
    <property type="entry name" value="Ribonuclease H-like"/>
    <property type="match status" value="1"/>
</dbReference>
<evidence type="ECO:0000256" key="1">
    <source>
        <dbReference type="ARBA" id="ARBA00022750"/>
    </source>
</evidence>
<dbReference type="GO" id="GO:0008270">
    <property type="term" value="F:zinc ion binding"/>
    <property type="evidence" value="ECO:0007669"/>
    <property type="project" value="UniProtKB-KW"/>
</dbReference>
<comment type="caution">
    <text evidence="6">The sequence shown here is derived from an EMBL/GenBank/DDBJ whole genome shotgun (WGS) entry which is preliminary data.</text>
</comment>
<evidence type="ECO:0000313" key="6">
    <source>
        <dbReference type="EMBL" id="RVX15136.1"/>
    </source>
</evidence>
<dbReference type="GO" id="GO:0003676">
    <property type="term" value="F:nucleic acid binding"/>
    <property type="evidence" value="ECO:0007669"/>
    <property type="project" value="InterPro"/>
</dbReference>